<evidence type="ECO:0000313" key="3">
    <source>
        <dbReference type="EMBL" id="KAL0391457.1"/>
    </source>
</evidence>
<dbReference type="Pfam" id="PF03108">
    <property type="entry name" value="DBD_Tnp_Mut"/>
    <property type="match status" value="1"/>
</dbReference>
<proteinExistence type="predicted"/>
<evidence type="ECO:0008006" key="4">
    <source>
        <dbReference type="Google" id="ProtNLM"/>
    </source>
</evidence>
<dbReference type="PANTHER" id="PTHR31973:SF187">
    <property type="entry name" value="MUTATOR TRANSPOSASE MUDRA PROTEIN"/>
    <property type="match status" value="1"/>
</dbReference>
<dbReference type="PANTHER" id="PTHR31973">
    <property type="entry name" value="POLYPROTEIN, PUTATIVE-RELATED"/>
    <property type="match status" value="1"/>
</dbReference>
<evidence type="ECO:0000259" key="1">
    <source>
        <dbReference type="Pfam" id="PF03108"/>
    </source>
</evidence>
<reference evidence="3" key="1">
    <citation type="submission" date="2020-06" db="EMBL/GenBank/DDBJ databases">
        <authorList>
            <person name="Li T."/>
            <person name="Hu X."/>
            <person name="Zhang T."/>
            <person name="Song X."/>
            <person name="Zhang H."/>
            <person name="Dai N."/>
            <person name="Sheng W."/>
            <person name="Hou X."/>
            <person name="Wei L."/>
        </authorList>
    </citation>
    <scope>NUCLEOTIDE SEQUENCE</scope>
    <source>
        <strain evidence="3">KEN1</strain>
        <tissue evidence="3">Leaf</tissue>
    </source>
</reference>
<protein>
    <recommendedName>
        <fullName evidence="4">Transposase MuDR plant domain-containing protein</fullName>
    </recommendedName>
</protein>
<dbReference type="Pfam" id="PF10551">
    <property type="entry name" value="MULE"/>
    <property type="match status" value="1"/>
</dbReference>
<gene>
    <name evidence="3" type="ORF">Slati_4530800</name>
</gene>
<feature type="domain" description="Transposase MuDR plant" evidence="1">
    <location>
        <begin position="217"/>
        <end position="278"/>
    </location>
</feature>
<organism evidence="3">
    <name type="scientific">Sesamum latifolium</name>
    <dbReference type="NCBI Taxonomy" id="2727402"/>
    <lineage>
        <taxon>Eukaryota</taxon>
        <taxon>Viridiplantae</taxon>
        <taxon>Streptophyta</taxon>
        <taxon>Embryophyta</taxon>
        <taxon>Tracheophyta</taxon>
        <taxon>Spermatophyta</taxon>
        <taxon>Magnoliopsida</taxon>
        <taxon>eudicotyledons</taxon>
        <taxon>Gunneridae</taxon>
        <taxon>Pentapetalae</taxon>
        <taxon>asterids</taxon>
        <taxon>lamiids</taxon>
        <taxon>Lamiales</taxon>
        <taxon>Pedaliaceae</taxon>
        <taxon>Sesamum</taxon>
    </lineage>
</organism>
<comment type="caution">
    <text evidence="3">The sequence shown here is derived from an EMBL/GenBank/DDBJ whole genome shotgun (WGS) entry which is preliminary data.</text>
</comment>
<evidence type="ECO:0000259" key="2">
    <source>
        <dbReference type="Pfam" id="PF10551"/>
    </source>
</evidence>
<reference evidence="3" key="2">
    <citation type="journal article" date="2024" name="Plant">
        <title>Genomic evolution and insights into agronomic trait innovations of Sesamum species.</title>
        <authorList>
            <person name="Miao H."/>
            <person name="Wang L."/>
            <person name="Qu L."/>
            <person name="Liu H."/>
            <person name="Sun Y."/>
            <person name="Le M."/>
            <person name="Wang Q."/>
            <person name="Wei S."/>
            <person name="Zheng Y."/>
            <person name="Lin W."/>
            <person name="Duan Y."/>
            <person name="Cao H."/>
            <person name="Xiong S."/>
            <person name="Wang X."/>
            <person name="Wei L."/>
            <person name="Li C."/>
            <person name="Ma Q."/>
            <person name="Ju M."/>
            <person name="Zhao R."/>
            <person name="Li G."/>
            <person name="Mu C."/>
            <person name="Tian Q."/>
            <person name="Mei H."/>
            <person name="Zhang T."/>
            <person name="Gao T."/>
            <person name="Zhang H."/>
        </authorList>
    </citation>
    <scope>NUCLEOTIDE SEQUENCE</scope>
    <source>
        <strain evidence="3">KEN1</strain>
    </source>
</reference>
<dbReference type="InterPro" id="IPR004332">
    <property type="entry name" value="Transposase_MuDR"/>
</dbReference>
<dbReference type="EMBL" id="JACGWN010000018">
    <property type="protein sequence ID" value="KAL0391457.1"/>
    <property type="molecule type" value="Genomic_DNA"/>
</dbReference>
<dbReference type="InterPro" id="IPR018289">
    <property type="entry name" value="MULE_transposase_dom"/>
</dbReference>
<name>A0AAW2SG82_9LAMI</name>
<sequence>MVDFMFSLKFNYGGNFVNQVYIGGKTEFRYNVYGEDYSYYDVLNVAKDLGHPITSVIWFKIPNSNHETEYKILDDIDMDINIPPHVDIDGTEEDENTADRDMTLGSIGGSDTEIEIETNNESDSCNIVETKSCSDDESLGDFDYLAEGDSLSDPDVSVASDELRMNSEYNEPAFDAEEDDIQSDPDVLGSPIASDNEGNAVKFPEFDVQRNLKKSDLEVGLVFANAKLFRKVLRQHCVTRGFELTFEKNESKKVTACCKNKCGWRIHASYLGNTTAFQTKSIRGEPHTCPRQYLNKSANSTYLADRYMQAFTDDPRMTLKAFTKLVRREVNIYAHKQQLYRAKRKALDQIHGEAKQQYHKLRKYCCFILEKNPGSAAIIQCLDAYFLKGPFGGQLMAAIEKDGNNQMFPLAVVVVECECKDSWSWFLTLLSESLGIGDGGGWTFISDRQKALVETFHQLLPSAHHKFCVRHLYANFKLRFKDKELKDLMWAAARSILEDGYNDNMNQINAINAEAYQWLKQISPELWCKFKMSDKPKSVTCFPTI</sequence>
<feature type="domain" description="MULE transposase" evidence="2">
    <location>
        <begin position="380"/>
        <end position="475"/>
    </location>
</feature>
<dbReference type="AlphaFoldDB" id="A0AAW2SG82"/>
<accession>A0AAW2SG82</accession>